<dbReference type="PANTHER" id="PTHR34388:SF1">
    <property type="entry name" value="DNA POLYMERASE III SUBUNIT DELTA"/>
    <property type="match status" value="1"/>
</dbReference>
<gene>
    <name evidence="9" type="ORF">S01H1_52411</name>
</gene>
<dbReference type="NCBIfam" id="TIGR01128">
    <property type="entry name" value="holA"/>
    <property type="match status" value="1"/>
</dbReference>
<dbReference type="InterPro" id="IPR005790">
    <property type="entry name" value="DNA_polIII_delta"/>
</dbReference>
<proteinExistence type="inferred from homology"/>
<dbReference type="CDD" id="cd18138">
    <property type="entry name" value="HLD_clamp_pol_III_delta"/>
    <property type="match status" value="1"/>
</dbReference>
<evidence type="ECO:0000256" key="1">
    <source>
        <dbReference type="ARBA" id="ARBA00012417"/>
    </source>
</evidence>
<keyword evidence="5" id="KW-0239">DNA-directed DNA polymerase</keyword>
<evidence type="ECO:0000256" key="7">
    <source>
        <dbReference type="ARBA" id="ARBA00049244"/>
    </source>
</evidence>
<comment type="catalytic activity">
    <reaction evidence="7">
        <text>DNA(n) + a 2'-deoxyribonucleoside 5'-triphosphate = DNA(n+1) + diphosphate</text>
        <dbReference type="Rhea" id="RHEA:22508"/>
        <dbReference type="Rhea" id="RHEA-COMP:17339"/>
        <dbReference type="Rhea" id="RHEA-COMP:17340"/>
        <dbReference type="ChEBI" id="CHEBI:33019"/>
        <dbReference type="ChEBI" id="CHEBI:61560"/>
        <dbReference type="ChEBI" id="CHEBI:173112"/>
        <dbReference type="EC" id="2.7.7.7"/>
    </reaction>
</comment>
<keyword evidence="3" id="KW-0548">Nucleotidyltransferase</keyword>
<evidence type="ECO:0000256" key="5">
    <source>
        <dbReference type="ARBA" id="ARBA00022932"/>
    </source>
</evidence>
<dbReference type="EC" id="2.7.7.7" evidence="1"/>
<dbReference type="InterPro" id="IPR048466">
    <property type="entry name" value="DNA_pol3_delta-like_C"/>
</dbReference>
<dbReference type="Pfam" id="PF21694">
    <property type="entry name" value="DNA_pol3_delta_C"/>
    <property type="match status" value="1"/>
</dbReference>
<dbReference type="Gene3D" id="1.20.272.10">
    <property type="match status" value="1"/>
</dbReference>
<dbReference type="AlphaFoldDB" id="X0VU87"/>
<keyword evidence="2" id="KW-0808">Transferase</keyword>
<dbReference type="InterPro" id="IPR027417">
    <property type="entry name" value="P-loop_NTPase"/>
</dbReference>
<reference evidence="9" key="1">
    <citation type="journal article" date="2014" name="Front. Microbiol.">
        <title>High frequency of phylogenetically diverse reductive dehalogenase-homologous genes in deep subseafloor sedimentary metagenomes.</title>
        <authorList>
            <person name="Kawai M."/>
            <person name="Futagami T."/>
            <person name="Toyoda A."/>
            <person name="Takaki Y."/>
            <person name="Nishi S."/>
            <person name="Hori S."/>
            <person name="Arai W."/>
            <person name="Tsubouchi T."/>
            <person name="Morono Y."/>
            <person name="Uchiyama I."/>
            <person name="Ito T."/>
            <person name="Fujiyama A."/>
            <person name="Inagaki F."/>
            <person name="Takami H."/>
        </authorList>
    </citation>
    <scope>NUCLEOTIDE SEQUENCE</scope>
    <source>
        <strain evidence="9">Expedition CK06-06</strain>
    </source>
</reference>
<comment type="similarity">
    <text evidence="6">Belongs to the DNA polymerase HolA subunit family.</text>
</comment>
<evidence type="ECO:0000256" key="2">
    <source>
        <dbReference type="ARBA" id="ARBA00022679"/>
    </source>
</evidence>
<keyword evidence="4" id="KW-0235">DNA replication</keyword>
<dbReference type="Gene3D" id="3.40.50.300">
    <property type="entry name" value="P-loop containing nucleotide triphosphate hydrolases"/>
    <property type="match status" value="1"/>
</dbReference>
<dbReference type="PANTHER" id="PTHR34388">
    <property type="entry name" value="DNA POLYMERASE III SUBUNIT DELTA"/>
    <property type="match status" value="1"/>
</dbReference>
<evidence type="ECO:0000256" key="4">
    <source>
        <dbReference type="ARBA" id="ARBA00022705"/>
    </source>
</evidence>
<name>X0VU87_9ZZZZ</name>
<dbReference type="SUPFAM" id="SSF48019">
    <property type="entry name" value="post-AAA+ oligomerization domain-like"/>
    <property type="match status" value="1"/>
</dbReference>
<evidence type="ECO:0000259" key="8">
    <source>
        <dbReference type="Pfam" id="PF21694"/>
    </source>
</evidence>
<dbReference type="EMBL" id="BARS01033873">
    <property type="protein sequence ID" value="GAG15998.1"/>
    <property type="molecule type" value="Genomic_DNA"/>
</dbReference>
<dbReference type="SUPFAM" id="SSF52540">
    <property type="entry name" value="P-loop containing nucleoside triphosphate hydrolases"/>
    <property type="match status" value="1"/>
</dbReference>
<feature type="non-terminal residue" evidence="9">
    <location>
        <position position="259"/>
    </location>
</feature>
<dbReference type="GO" id="GO:0009360">
    <property type="term" value="C:DNA polymerase III complex"/>
    <property type="evidence" value="ECO:0007669"/>
    <property type="project" value="TreeGrafter"/>
</dbReference>
<dbReference type="Gene3D" id="1.10.8.60">
    <property type="match status" value="1"/>
</dbReference>
<protein>
    <recommendedName>
        <fullName evidence="1">DNA-directed DNA polymerase</fullName>
        <ecNumber evidence="1">2.7.7.7</ecNumber>
    </recommendedName>
</protein>
<feature type="non-terminal residue" evidence="9">
    <location>
        <position position="1"/>
    </location>
</feature>
<comment type="caution">
    <text evidence="9">The sequence shown here is derived from an EMBL/GenBank/DDBJ whole genome shotgun (WGS) entry which is preliminary data.</text>
</comment>
<evidence type="ECO:0000313" key="9">
    <source>
        <dbReference type="EMBL" id="GAG15998.1"/>
    </source>
</evidence>
<evidence type="ECO:0000256" key="6">
    <source>
        <dbReference type="ARBA" id="ARBA00034754"/>
    </source>
</evidence>
<dbReference type="InterPro" id="IPR008921">
    <property type="entry name" value="DNA_pol3_clamp-load_cplx_C"/>
</dbReference>
<evidence type="ECO:0000256" key="3">
    <source>
        <dbReference type="ARBA" id="ARBA00022695"/>
    </source>
</evidence>
<dbReference type="GO" id="GO:0006261">
    <property type="term" value="P:DNA-templated DNA replication"/>
    <property type="evidence" value="ECO:0007669"/>
    <property type="project" value="TreeGrafter"/>
</dbReference>
<feature type="domain" description="DNA polymerase III delta subunit-like C-terminal" evidence="8">
    <location>
        <begin position="191"/>
        <end position="258"/>
    </location>
</feature>
<accession>X0VU87</accession>
<dbReference type="GO" id="GO:0003887">
    <property type="term" value="F:DNA-directed DNA polymerase activity"/>
    <property type="evidence" value="ECO:0007669"/>
    <property type="project" value="UniProtKB-KW"/>
</dbReference>
<sequence length="259" mass="28495">IKRELDSDDMLSTNTDVLDGREVSPEQLMAICDTMPFLSAHRLVVVEGLLKRFGRPERPRRGARAAKGGSTEALERWRGLADHVQRMPDTTTLVLVDGELSGKNPLLEALKSAGQVREFRSLRAVLPWILERAQKQGIDISPAAARLLADLVGNNLWVLASELEKLAAYAQGRRVEGADVKDLVSEARQVNIFAMVDAIVEKRGAVALRLLRQLKTAGAEGGYLLAMVIRQYRLIIQARELMTAGLPTREIGQRLGVAS</sequence>
<organism evidence="9">
    <name type="scientific">marine sediment metagenome</name>
    <dbReference type="NCBI Taxonomy" id="412755"/>
    <lineage>
        <taxon>unclassified sequences</taxon>
        <taxon>metagenomes</taxon>
        <taxon>ecological metagenomes</taxon>
    </lineage>
</organism>
<dbReference type="GO" id="GO:0003677">
    <property type="term" value="F:DNA binding"/>
    <property type="evidence" value="ECO:0007669"/>
    <property type="project" value="InterPro"/>
</dbReference>